<sequence length="215" mass="24077">MEQPKVIFLDAMGTLFGLKGTVGEIYAANAATVGVYVSPQTLDQTFNESYKSSNPLAFPGVDASQIPELEFQWWRSLARSAFSLAGVLDQFEDFGSFFIQLYDYFVQSDPWYVYDDVLPALTYWQEMGIELGIISNFDSRLHSILKSLQLDRFFKTITISSDSGAAKPHPQIFATALAKHNCLSQQAWHIGDSLKEDYYGATSAGIKAFLIERSH</sequence>
<dbReference type="Gene3D" id="1.10.150.720">
    <property type="entry name" value="Haloacid dehalogenase-like hydrolase"/>
    <property type="match status" value="1"/>
</dbReference>
<keyword evidence="2" id="KW-1185">Reference proteome</keyword>
<dbReference type="HOGENOM" id="CLU_045011_8_0_3"/>
<name>E0U767_GLOV7</name>
<dbReference type="InterPro" id="IPR023214">
    <property type="entry name" value="HAD_sf"/>
</dbReference>
<dbReference type="PANTHER" id="PTHR46191:SF2">
    <property type="entry name" value="HALOACID DEHALOGENASE-LIKE HYDROLASE DOMAIN-CONTAINING PROTEIN 3"/>
    <property type="match status" value="1"/>
</dbReference>
<dbReference type="NCBIfam" id="TIGR01549">
    <property type="entry name" value="HAD-SF-IA-v1"/>
    <property type="match status" value="1"/>
</dbReference>
<protein>
    <submittedName>
        <fullName evidence="1">REG-2-like, HAD superfamily (Subfamily IA) hydrolase</fullName>
    </submittedName>
</protein>
<accession>E0U767</accession>
<gene>
    <name evidence="1" type="ordered locus">Cyan7822_5344</name>
</gene>
<dbReference type="SUPFAM" id="SSF56784">
    <property type="entry name" value="HAD-like"/>
    <property type="match status" value="1"/>
</dbReference>
<dbReference type="SFLD" id="SFLDS00003">
    <property type="entry name" value="Haloacid_Dehalogenase"/>
    <property type="match status" value="1"/>
</dbReference>
<dbReference type="KEGG" id="cyj:Cyan7822_5344"/>
<dbReference type="GO" id="GO:0016787">
    <property type="term" value="F:hydrolase activity"/>
    <property type="evidence" value="ECO:0007669"/>
    <property type="project" value="UniProtKB-KW"/>
</dbReference>
<reference evidence="2" key="1">
    <citation type="journal article" date="2011" name="MBio">
        <title>Novel metabolic attributes of the genus Cyanothece, comprising a group of unicellular nitrogen-fixing Cyanobacteria.</title>
        <authorList>
            <person name="Bandyopadhyay A."/>
            <person name="Elvitigala T."/>
            <person name="Welsh E."/>
            <person name="Stockel J."/>
            <person name="Liberton M."/>
            <person name="Min H."/>
            <person name="Sherman L.A."/>
            <person name="Pakrasi H.B."/>
        </authorList>
    </citation>
    <scope>NUCLEOTIDE SEQUENCE [LARGE SCALE GENOMIC DNA]</scope>
    <source>
        <strain evidence="2">PCC 7822</strain>
    </source>
</reference>
<dbReference type="InterPro" id="IPR051828">
    <property type="entry name" value="HAD-like_hydrolase_domain"/>
</dbReference>
<dbReference type="OrthoDB" id="9809962at2"/>
<dbReference type="InterPro" id="IPR044924">
    <property type="entry name" value="HAD-SF_hydro_IA_REG-2-like_cap"/>
</dbReference>
<dbReference type="AlphaFoldDB" id="E0U767"/>
<dbReference type="Gene3D" id="3.40.50.1000">
    <property type="entry name" value="HAD superfamily/HAD-like"/>
    <property type="match status" value="1"/>
</dbReference>
<evidence type="ECO:0000313" key="2">
    <source>
        <dbReference type="Proteomes" id="UP000008206"/>
    </source>
</evidence>
<dbReference type="Pfam" id="PF00702">
    <property type="entry name" value="Hydrolase"/>
    <property type="match status" value="1"/>
</dbReference>
<dbReference type="InterPro" id="IPR011949">
    <property type="entry name" value="HAD-SF_hydro_IA_REG-2-like"/>
</dbReference>
<dbReference type="InterPro" id="IPR006439">
    <property type="entry name" value="HAD-SF_hydro_IA"/>
</dbReference>
<dbReference type="EMBL" id="CP002198">
    <property type="protein sequence ID" value="ADN17223.1"/>
    <property type="molecule type" value="Genomic_DNA"/>
</dbReference>
<dbReference type="STRING" id="497965.Cyan7822_5344"/>
<dbReference type="PANTHER" id="PTHR46191">
    <property type="match status" value="1"/>
</dbReference>
<organism evidence="1 2">
    <name type="scientific">Gloeothece verrucosa (strain PCC 7822)</name>
    <name type="common">Cyanothece sp. (strain PCC 7822)</name>
    <dbReference type="NCBI Taxonomy" id="497965"/>
    <lineage>
        <taxon>Bacteria</taxon>
        <taxon>Bacillati</taxon>
        <taxon>Cyanobacteriota</taxon>
        <taxon>Cyanophyceae</taxon>
        <taxon>Oscillatoriophycideae</taxon>
        <taxon>Chroococcales</taxon>
        <taxon>Aphanothecaceae</taxon>
        <taxon>Gloeothece</taxon>
        <taxon>Gloeothece verrucosa</taxon>
    </lineage>
</organism>
<dbReference type="InterPro" id="IPR036412">
    <property type="entry name" value="HAD-like_sf"/>
</dbReference>
<dbReference type="Proteomes" id="UP000008206">
    <property type="component" value="Chromosome"/>
</dbReference>
<dbReference type="RefSeq" id="WP_013325261.1">
    <property type="nucleotide sequence ID" value="NC_014501.1"/>
</dbReference>
<dbReference type="SFLD" id="SFLDG01129">
    <property type="entry name" value="C1.5:_HAD__Beta-PGM__Phosphata"/>
    <property type="match status" value="1"/>
</dbReference>
<dbReference type="eggNOG" id="COG1011">
    <property type="taxonomic scope" value="Bacteria"/>
</dbReference>
<evidence type="ECO:0000313" key="1">
    <source>
        <dbReference type="EMBL" id="ADN17223.1"/>
    </source>
</evidence>
<dbReference type="NCBIfam" id="TIGR02252">
    <property type="entry name" value="DREG-2"/>
    <property type="match status" value="1"/>
</dbReference>
<proteinExistence type="predicted"/>
<keyword evidence="1" id="KW-0378">Hydrolase</keyword>